<protein>
    <submittedName>
        <fullName evidence="1">Uncharacterized protein</fullName>
    </submittedName>
</protein>
<accession>F2IGC0</accession>
<keyword evidence="2" id="KW-1185">Reference proteome</keyword>
<reference evidence="2" key="2">
    <citation type="submission" date="2011-02" db="EMBL/GenBank/DDBJ databases">
        <title>The complete genome of Fluviicola taffensis DSM 16823.</title>
        <authorList>
            <consortium name="US DOE Joint Genome Institute (JGI-PGF)"/>
            <person name="Lucas S."/>
            <person name="Copeland A."/>
            <person name="Lapidus A."/>
            <person name="Bruce D."/>
            <person name="Goodwin L."/>
            <person name="Pitluck S."/>
            <person name="Kyrpides N."/>
            <person name="Mavromatis K."/>
            <person name="Ivanova N."/>
            <person name="Mikhailova N."/>
            <person name="Pagani I."/>
            <person name="Chertkov O."/>
            <person name="Detter J.C."/>
            <person name="Han C."/>
            <person name="Tapia R."/>
            <person name="Land M."/>
            <person name="Hauser L."/>
            <person name="Markowitz V."/>
            <person name="Cheng J.-F."/>
            <person name="Hugenholtz P."/>
            <person name="Woyke T."/>
            <person name="Wu D."/>
            <person name="Tindall B."/>
            <person name="Pomrenke H.G."/>
            <person name="Brambilla E."/>
            <person name="Klenk H.-P."/>
            <person name="Eisen J.A."/>
        </authorList>
    </citation>
    <scope>NUCLEOTIDE SEQUENCE [LARGE SCALE GENOMIC DNA]</scope>
    <source>
        <strain evidence="2">DSM 16823 / RW262 / RW262</strain>
    </source>
</reference>
<organism evidence="1 2">
    <name type="scientific">Fluviicola taffensis (strain DSM 16823 / NCIMB 13979 / RW262)</name>
    <dbReference type="NCBI Taxonomy" id="755732"/>
    <lineage>
        <taxon>Bacteria</taxon>
        <taxon>Pseudomonadati</taxon>
        <taxon>Bacteroidota</taxon>
        <taxon>Flavobacteriia</taxon>
        <taxon>Flavobacteriales</taxon>
        <taxon>Crocinitomicaceae</taxon>
        <taxon>Fluviicola</taxon>
    </lineage>
</organism>
<evidence type="ECO:0000313" key="2">
    <source>
        <dbReference type="Proteomes" id="UP000007463"/>
    </source>
</evidence>
<dbReference type="STRING" id="755732.Fluta_3820"/>
<gene>
    <name evidence="1" type="ordered locus">Fluta_3820</name>
</gene>
<dbReference type="EMBL" id="CP002542">
    <property type="protein sequence ID" value="AEA45786.1"/>
    <property type="molecule type" value="Genomic_DNA"/>
</dbReference>
<dbReference type="Proteomes" id="UP000007463">
    <property type="component" value="Chromosome"/>
</dbReference>
<dbReference type="KEGG" id="fte:Fluta_3820"/>
<sequence length="134" mass="15562">MSKPAAGRMFQDINFKVKSAAGKKLEQMIGVEDSDSPERGPILIYIKIEGISWSQYFLESCFGVWENWGEIDIDDESYSYHDYAEKFAVKNQIIRSAYCKDNEIKLEFETGEKLILKYKDPDDWDGDHEMIKTT</sequence>
<dbReference type="HOGENOM" id="CLU_1893112_0_0_10"/>
<proteinExistence type="predicted"/>
<evidence type="ECO:0000313" key="1">
    <source>
        <dbReference type="EMBL" id="AEA45786.1"/>
    </source>
</evidence>
<dbReference type="RefSeq" id="WP_013688544.1">
    <property type="nucleotide sequence ID" value="NC_015321.1"/>
</dbReference>
<dbReference type="eggNOG" id="ENOG5033GQ8">
    <property type="taxonomic scope" value="Bacteria"/>
</dbReference>
<name>F2IGC0_FLUTR</name>
<dbReference type="OrthoDB" id="1150265at2"/>
<reference evidence="1 2" key="1">
    <citation type="journal article" date="2011" name="Stand. Genomic Sci.">
        <title>Complete genome sequence of the gliding freshwater bacterium Fluviicola taffensis type strain (RW262).</title>
        <authorList>
            <person name="Woyke T."/>
            <person name="Chertkov O."/>
            <person name="Lapidus A."/>
            <person name="Nolan M."/>
            <person name="Lucas S."/>
            <person name="Del Rio T.G."/>
            <person name="Tice H."/>
            <person name="Cheng J.F."/>
            <person name="Tapia R."/>
            <person name="Han C."/>
            <person name="Goodwin L."/>
            <person name="Pitluck S."/>
            <person name="Liolios K."/>
            <person name="Pagani I."/>
            <person name="Ivanova N."/>
            <person name="Huntemann M."/>
            <person name="Mavromatis K."/>
            <person name="Mikhailova N."/>
            <person name="Pati A."/>
            <person name="Chen A."/>
            <person name="Palaniappan K."/>
            <person name="Land M."/>
            <person name="Hauser L."/>
            <person name="Brambilla E.M."/>
            <person name="Rohde M."/>
            <person name="Mwirichia R."/>
            <person name="Sikorski J."/>
            <person name="Tindall B.J."/>
            <person name="Goker M."/>
            <person name="Bristow J."/>
            <person name="Eisen J.A."/>
            <person name="Markowitz V."/>
            <person name="Hugenholtz P."/>
            <person name="Klenk H.P."/>
            <person name="Kyrpides N.C."/>
        </authorList>
    </citation>
    <scope>NUCLEOTIDE SEQUENCE [LARGE SCALE GENOMIC DNA]</scope>
    <source>
        <strain evidence="2">DSM 16823 / RW262 / RW262</strain>
    </source>
</reference>
<dbReference type="AlphaFoldDB" id="F2IGC0"/>